<dbReference type="NCBIfam" id="TIGR00769">
    <property type="entry name" value="AAA"/>
    <property type="match status" value="1"/>
</dbReference>
<feature type="compositionally biased region" description="Acidic residues" evidence="10">
    <location>
        <begin position="726"/>
        <end position="736"/>
    </location>
</feature>
<keyword evidence="3 9" id="KW-0813">Transport</keyword>
<feature type="transmembrane region" description="Helical" evidence="9">
    <location>
        <begin position="231"/>
        <end position="248"/>
    </location>
</feature>
<sequence length="850" mass="89828">MLAVRPAGGLELHAKPATAAGLVPRACLTSAYIHTPTRAIGRAVLSSQRPIRAAPACTGDHAGFLARTPRHHRAKKHLLTTAAAAAAGAPDRGSDAGPSEATTSSALATGTADDVDARVPQRNTEARMHSSTWASMLLELPLELAAFGSRTNPYWLRKRKRSQWWSKGHFPKIPADSLQELEQKLPEPFTLWRKLLALGLIFFCGSFNLTILQNLKDSIVVTTAGAETLPYLSAFGVLPASLLFFMLYNKIIAKLPNKWVFASTVAPLTAFYALFAVVLYPMSAVLHPQQMAAAILPHIPVGLHGLVKMFEVWTYSLFFCSAELWGAVVISVLAWSLANEVCTVQEAKTVYPLVGIAANCALVVAGNFMKLVNRTVIQGSQLRALRILVGTVVGMTGVMVLTKAYVDARVPRPPPKADKAPSSSKHKKKKKKGSLGESIQTLRGSSMIMNLATLVVAYGVSHRLFDFAWKGQLRALYPSTQAYQGVLADVSICTGYCTIALMLGGRFIFQFFGWRVAAALTPLLMLVSGGAFFAFSLFGGTMGGAAAASTGAAAGAVTQVVARSAKFSLFDPAKEMVYIEMDREEKQQGKAAVDLVGSQIGKSGGAWITQALLLGLGSISAALPVISLCFAGVVVAWLRAVGKLGQQMQEHDRIALEQAAAEKAEAEAAAAAEATWQLASTAVGIVSCPWPQTKTEKHQLSPGKLRPKYKAPPASSRWPGSVTDALGDDDDDEDLDPAGRLGAAFFAATSSNSSKMKRGRNGVANFRSGFVPGQKVLSKSSHWWKDDTPSNGAAANGKAGAKFDSNGKLVSEGAANGNGQAPSNGSLKNGVSSASGPGEGVLPATTASRS</sequence>
<keyword evidence="9" id="KW-0934">Plastid</keyword>
<keyword evidence="12" id="KW-1185">Reference proteome</keyword>
<evidence type="ECO:0000256" key="5">
    <source>
        <dbReference type="ARBA" id="ARBA00022741"/>
    </source>
</evidence>
<feature type="region of interest" description="Disordered" evidence="10">
    <location>
        <begin position="84"/>
        <end position="115"/>
    </location>
</feature>
<name>A0AAW1PV34_9CHLO</name>
<dbReference type="GO" id="GO:0005471">
    <property type="term" value="F:ATP:ADP antiporter activity"/>
    <property type="evidence" value="ECO:0007669"/>
    <property type="project" value="InterPro"/>
</dbReference>
<keyword evidence="4 9" id="KW-0812">Transmembrane</keyword>
<protein>
    <recommendedName>
        <fullName evidence="9">ADP,ATP carrier protein</fullName>
    </recommendedName>
</protein>
<gene>
    <name evidence="11" type="ORF">WJX73_008976</name>
</gene>
<evidence type="ECO:0000256" key="1">
    <source>
        <dbReference type="ARBA" id="ARBA00004141"/>
    </source>
</evidence>
<feature type="transmembrane region" description="Helical" evidence="9">
    <location>
        <begin position="350"/>
        <end position="372"/>
    </location>
</feature>
<evidence type="ECO:0000256" key="3">
    <source>
        <dbReference type="ARBA" id="ARBA00022448"/>
    </source>
</evidence>
<dbReference type="EMBL" id="JALJOQ010000010">
    <property type="protein sequence ID" value="KAK9812014.1"/>
    <property type="molecule type" value="Genomic_DNA"/>
</dbReference>
<evidence type="ECO:0000313" key="11">
    <source>
        <dbReference type="EMBL" id="KAK9812014.1"/>
    </source>
</evidence>
<dbReference type="PANTHER" id="PTHR31187">
    <property type="match status" value="1"/>
</dbReference>
<feature type="transmembrane region" description="Helical" evidence="9">
    <location>
        <begin position="260"/>
        <end position="282"/>
    </location>
</feature>
<keyword evidence="7 9" id="KW-1133">Transmembrane helix</keyword>
<reference evidence="11 12" key="1">
    <citation type="journal article" date="2024" name="Nat. Commun.">
        <title>Phylogenomics reveals the evolutionary origins of lichenization in chlorophyte algae.</title>
        <authorList>
            <person name="Puginier C."/>
            <person name="Libourel C."/>
            <person name="Otte J."/>
            <person name="Skaloud P."/>
            <person name="Haon M."/>
            <person name="Grisel S."/>
            <person name="Petersen M."/>
            <person name="Berrin J.G."/>
            <person name="Delaux P.M."/>
            <person name="Dal Grande F."/>
            <person name="Keller J."/>
        </authorList>
    </citation>
    <scope>NUCLEOTIDE SEQUENCE [LARGE SCALE GENOMIC DNA]</scope>
    <source>
        <strain evidence="11 12">SAG 2036</strain>
    </source>
</reference>
<feature type="region of interest" description="Disordered" evidence="10">
    <location>
        <begin position="780"/>
        <end position="850"/>
    </location>
</feature>
<feature type="transmembrane region" description="Helical" evidence="9">
    <location>
        <begin position="611"/>
        <end position="638"/>
    </location>
</feature>
<accession>A0AAW1PV34</accession>
<feature type="compositionally biased region" description="Low complexity" evidence="10">
    <location>
        <begin position="99"/>
        <end position="112"/>
    </location>
</feature>
<comment type="similarity">
    <text evidence="2 9">Belongs to the ADP/ATP translocase tlc family.</text>
</comment>
<keyword evidence="6 9" id="KW-0067">ATP-binding</keyword>
<evidence type="ECO:0000313" key="12">
    <source>
        <dbReference type="Proteomes" id="UP001465755"/>
    </source>
</evidence>
<comment type="subcellular location">
    <subcellularLocation>
        <location evidence="1">Membrane</location>
        <topology evidence="1">Multi-pass membrane protein</topology>
    </subcellularLocation>
    <subcellularLocation>
        <location evidence="9">Plastid</location>
        <location evidence="9">Chloroplast membrane</location>
        <topology evidence="9">Multi-pass membrane protein</topology>
    </subcellularLocation>
</comment>
<comment type="caution">
    <text evidence="11">The sequence shown here is derived from an EMBL/GenBank/DDBJ whole genome shotgun (WGS) entry which is preliminary data.</text>
</comment>
<keyword evidence="8 9" id="KW-0472">Membrane</keyword>
<evidence type="ECO:0000256" key="4">
    <source>
        <dbReference type="ARBA" id="ARBA00022692"/>
    </source>
</evidence>
<feature type="compositionally biased region" description="Basic residues" evidence="10">
    <location>
        <begin position="424"/>
        <end position="433"/>
    </location>
</feature>
<feature type="transmembrane region" description="Helical" evidence="9">
    <location>
        <begin position="191"/>
        <end position="211"/>
    </location>
</feature>
<evidence type="ECO:0000256" key="2">
    <source>
        <dbReference type="ARBA" id="ARBA00007127"/>
    </source>
</evidence>
<feature type="transmembrane region" description="Helical" evidence="9">
    <location>
        <begin position="312"/>
        <end position="338"/>
    </location>
</feature>
<feature type="transmembrane region" description="Helical" evidence="9">
    <location>
        <begin position="447"/>
        <end position="465"/>
    </location>
</feature>
<feature type="compositionally biased region" description="Polar residues" evidence="10">
    <location>
        <begin position="817"/>
        <end position="835"/>
    </location>
</feature>
<dbReference type="PANTHER" id="PTHR31187:SF1">
    <property type="entry name" value="ADP,ATP CARRIER PROTEIN 1"/>
    <property type="match status" value="1"/>
</dbReference>
<feature type="region of interest" description="Disordered" evidence="10">
    <location>
        <begin position="411"/>
        <end position="437"/>
    </location>
</feature>
<evidence type="ECO:0000256" key="10">
    <source>
        <dbReference type="SAM" id="MobiDB-lite"/>
    </source>
</evidence>
<evidence type="ECO:0000256" key="9">
    <source>
        <dbReference type="RuleBase" id="RU363121"/>
    </source>
</evidence>
<proteinExistence type="inferred from homology"/>
<evidence type="ECO:0000256" key="6">
    <source>
        <dbReference type="ARBA" id="ARBA00022840"/>
    </source>
</evidence>
<dbReference type="InterPro" id="IPR004667">
    <property type="entry name" value="ADP_ATP_car_bac_type"/>
</dbReference>
<keyword evidence="5 9" id="KW-0547">Nucleotide-binding</keyword>
<feature type="transmembrane region" description="Helical" evidence="9">
    <location>
        <begin position="516"/>
        <end position="538"/>
    </location>
</feature>
<feature type="transmembrane region" description="Helical" evidence="9">
    <location>
        <begin position="485"/>
        <end position="504"/>
    </location>
</feature>
<dbReference type="AlphaFoldDB" id="A0AAW1PV34"/>
<keyword evidence="9" id="KW-0150">Chloroplast</keyword>
<evidence type="ECO:0000256" key="8">
    <source>
        <dbReference type="ARBA" id="ARBA00023136"/>
    </source>
</evidence>
<feature type="compositionally biased region" description="Low complexity" evidence="10">
    <location>
        <begin position="791"/>
        <end position="802"/>
    </location>
</feature>
<dbReference type="GO" id="GO:0031969">
    <property type="term" value="C:chloroplast membrane"/>
    <property type="evidence" value="ECO:0007669"/>
    <property type="project" value="UniProtKB-SubCell"/>
</dbReference>
<dbReference type="Pfam" id="PF03219">
    <property type="entry name" value="TLC"/>
    <property type="match status" value="1"/>
</dbReference>
<evidence type="ECO:0000256" key="7">
    <source>
        <dbReference type="ARBA" id="ARBA00022989"/>
    </source>
</evidence>
<dbReference type="Proteomes" id="UP001465755">
    <property type="component" value="Unassembled WGS sequence"/>
</dbReference>
<feature type="transmembrane region" description="Helical" evidence="9">
    <location>
        <begin position="384"/>
        <end position="406"/>
    </location>
</feature>
<organism evidence="11 12">
    <name type="scientific">Symbiochloris irregularis</name>
    <dbReference type="NCBI Taxonomy" id="706552"/>
    <lineage>
        <taxon>Eukaryota</taxon>
        <taxon>Viridiplantae</taxon>
        <taxon>Chlorophyta</taxon>
        <taxon>core chlorophytes</taxon>
        <taxon>Trebouxiophyceae</taxon>
        <taxon>Trebouxiales</taxon>
        <taxon>Trebouxiaceae</taxon>
        <taxon>Symbiochloris</taxon>
    </lineage>
</organism>
<feature type="region of interest" description="Disordered" evidence="10">
    <location>
        <begin position="694"/>
        <end position="738"/>
    </location>
</feature>
<dbReference type="GO" id="GO:0005524">
    <property type="term" value="F:ATP binding"/>
    <property type="evidence" value="ECO:0007669"/>
    <property type="project" value="UniProtKB-KW"/>
</dbReference>